<evidence type="ECO:0000256" key="1">
    <source>
        <dbReference type="ARBA" id="ARBA00004496"/>
    </source>
</evidence>
<dbReference type="InterPro" id="IPR045063">
    <property type="entry name" value="Dynamin_N"/>
</dbReference>
<dbReference type="InterPro" id="IPR022812">
    <property type="entry name" value="Dynamin"/>
</dbReference>
<evidence type="ECO:0000313" key="8">
    <source>
        <dbReference type="Ensembl" id="ENSOSIP00000020852.1"/>
    </source>
</evidence>
<dbReference type="Pfam" id="PF00350">
    <property type="entry name" value="Dynamin_N"/>
    <property type="match status" value="1"/>
</dbReference>
<dbReference type="PANTHER" id="PTHR11566:SF54">
    <property type="entry name" value="DYNAMIN-3"/>
    <property type="match status" value="1"/>
</dbReference>
<keyword evidence="4" id="KW-0547">Nucleotide-binding</keyword>
<comment type="subcellular location">
    <subcellularLocation>
        <location evidence="1">Cytoplasm</location>
    </subcellularLocation>
</comment>
<sequence length="372" mass="41890">SSDFSFLHRSTVSVISVPSCVSVLNLTLVDLPGMTKVPVEDQPADIEYQIRDIIMQYICNENCLILAVVPANTDLANSDALKLAKDVDPQGLRTFGVITKLDLMDDGTDAKEILENRFLPLRRGYVGVVNRCQKDIDGKKDLQAALESERTFFLSHPAYRHLADRAGTPYLQQILHQQLTNHVWERLPALRSRLQALHEDGGWLSQSGADDPAGRIQTFIQLVQRLGNDFGKRIEGSGNRVDTSHQTTAGDPLCHQEHTWHQVPSNVHSQSLTGMFTPDSAFETVVKKKISRLKEPCLQAMCVLLLTQLNSFPKLRERTENIITAAIHTHESRCREQVDTLSPFVRRGFLQVTLLIDIQLAYMNTKHDDFIM</sequence>
<evidence type="ECO:0000256" key="5">
    <source>
        <dbReference type="ARBA" id="ARBA00023134"/>
    </source>
</evidence>
<dbReference type="Pfam" id="PF01031">
    <property type="entry name" value="Dynamin_M"/>
    <property type="match status" value="1"/>
</dbReference>
<evidence type="ECO:0000256" key="2">
    <source>
        <dbReference type="ARBA" id="ARBA00015210"/>
    </source>
</evidence>
<dbReference type="SUPFAM" id="SSF52540">
    <property type="entry name" value="P-loop containing nucleoside triphosphate hydrolases"/>
    <property type="match status" value="1"/>
</dbReference>
<dbReference type="GO" id="GO:0016185">
    <property type="term" value="P:synaptic vesicle budding from presynaptic endocytic zone membrane"/>
    <property type="evidence" value="ECO:0007669"/>
    <property type="project" value="TreeGrafter"/>
</dbReference>
<dbReference type="GO" id="GO:0005525">
    <property type="term" value="F:GTP binding"/>
    <property type="evidence" value="ECO:0007669"/>
    <property type="project" value="UniProtKB-KW"/>
</dbReference>
<dbReference type="InterPro" id="IPR030381">
    <property type="entry name" value="G_DYNAMIN_dom"/>
</dbReference>
<dbReference type="InterPro" id="IPR001401">
    <property type="entry name" value="Dynamin_GTPase"/>
</dbReference>
<dbReference type="CDD" id="cd08771">
    <property type="entry name" value="DLP_1"/>
    <property type="match status" value="1"/>
</dbReference>
<dbReference type="GO" id="GO:0003924">
    <property type="term" value="F:GTPase activity"/>
    <property type="evidence" value="ECO:0007669"/>
    <property type="project" value="InterPro"/>
</dbReference>
<protein>
    <recommendedName>
        <fullName evidence="2">Interferon-induced GTP-binding protein Mx</fullName>
    </recommendedName>
    <alternativeName>
        <fullName evidence="6">Interferon-inducible Mx protein</fullName>
    </alternativeName>
</protein>
<reference evidence="8" key="1">
    <citation type="submission" date="2025-08" db="UniProtKB">
        <authorList>
            <consortium name="Ensembl"/>
        </authorList>
    </citation>
    <scope>IDENTIFICATION</scope>
</reference>
<keyword evidence="9" id="KW-1185">Reference proteome</keyword>
<reference evidence="8" key="2">
    <citation type="submission" date="2025-09" db="UniProtKB">
        <authorList>
            <consortium name="Ensembl"/>
        </authorList>
    </citation>
    <scope>IDENTIFICATION</scope>
</reference>
<dbReference type="InterPro" id="IPR027417">
    <property type="entry name" value="P-loop_NTPase"/>
</dbReference>
<keyword evidence="3" id="KW-0963">Cytoplasm</keyword>
<dbReference type="GeneTree" id="ENSGT00940000166903"/>
<dbReference type="AlphaFoldDB" id="A0A8C8DPV0"/>
<dbReference type="Ensembl" id="ENSOSIT00000022004.1">
    <property type="protein sequence ID" value="ENSOSIP00000020852.1"/>
    <property type="gene ID" value="ENSOSIG00000011086.1"/>
</dbReference>
<evidence type="ECO:0000313" key="9">
    <source>
        <dbReference type="Proteomes" id="UP000694383"/>
    </source>
</evidence>
<evidence type="ECO:0000256" key="4">
    <source>
        <dbReference type="ARBA" id="ARBA00022741"/>
    </source>
</evidence>
<organism evidence="8 9">
    <name type="scientific">Oryzias sinensis</name>
    <name type="common">Chinese medaka</name>
    <dbReference type="NCBI Taxonomy" id="183150"/>
    <lineage>
        <taxon>Eukaryota</taxon>
        <taxon>Metazoa</taxon>
        <taxon>Chordata</taxon>
        <taxon>Craniata</taxon>
        <taxon>Vertebrata</taxon>
        <taxon>Euteleostomi</taxon>
        <taxon>Actinopterygii</taxon>
        <taxon>Neopterygii</taxon>
        <taxon>Teleostei</taxon>
        <taxon>Neoteleostei</taxon>
        <taxon>Acanthomorphata</taxon>
        <taxon>Ovalentaria</taxon>
        <taxon>Atherinomorphae</taxon>
        <taxon>Beloniformes</taxon>
        <taxon>Adrianichthyidae</taxon>
        <taxon>Oryziinae</taxon>
        <taxon>Oryzias</taxon>
    </lineage>
</organism>
<evidence type="ECO:0000259" key="7">
    <source>
        <dbReference type="PROSITE" id="PS51718"/>
    </source>
</evidence>
<dbReference type="GO" id="GO:0008017">
    <property type="term" value="F:microtubule binding"/>
    <property type="evidence" value="ECO:0007669"/>
    <property type="project" value="TreeGrafter"/>
</dbReference>
<dbReference type="GO" id="GO:0005886">
    <property type="term" value="C:plasma membrane"/>
    <property type="evidence" value="ECO:0007669"/>
    <property type="project" value="TreeGrafter"/>
</dbReference>
<dbReference type="Gene3D" id="3.40.50.300">
    <property type="entry name" value="P-loop containing nucleotide triphosphate hydrolases"/>
    <property type="match status" value="1"/>
</dbReference>
<dbReference type="InterPro" id="IPR000375">
    <property type="entry name" value="Dynamin_stalk"/>
</dbReference>
<keyword evidence="5" id="KW-0342">GTP-binding</keyword>
<feature type="domain" description="Dynamin-type G" evidence="7">
    <location>
        <begin position="1"/>
        <end position="188"/>
    </location>
</feature>
<dbReference type="PROSITE" id="PS51718">
    <property type="entry name" value="G_DYNAMIN_2"/>
    <property type="match status" value="1"/>
</dbReference>
<accession>A0A8C8DPV0</accession>
<name>A0A8C8DPV0_9TELE</name>
<dbReference type="PANTHER" id="PTHR11566">
    <property type="entry name" value="DYNAMIN"/>
    <property type="match status" value="1"/>
</dbReference>
<dbReference type="GO" id="GO:0005874">
    <property type="term" value="C:microtubule"/>
    <property type="evidence" value="ECO:0007669"/>
    <property type="project" value="TreeGrafter"/>
</dbReference>
<dbReference type="PRINTS" id="PR00195">
    <property type="entry name" value="DYNAMIN"/>
</dbReference>
<proteinExistence type="predicted"/>
<dbReference type="Gene3D" id="1.20.120.1240">
    <property type="entry name" value="Dynamin, middle domain"/>
    <property type="match status" value="1"/>
</dbReference>
<dbReference type="GO" id="GO:0005737">
    <property type="term" value="C:cytoplasm"/>
    <property type="evidence" value="ECO:0007669"/>
    <property type="project" value="UniProtKB-SubCell"/>
</dbReference>
<evidence type="ECO:0000256" key="3">
    <source>
        <dbReference type="ARBA" id="ARBA00022490"/>
    </source>
</evidence>
<dbReference type="GO" id="GO:0098793">
    <property type="term" value="C:presynapse"/>
    <property type="evidence" value="ECO:0007669"/>
    <property type="project" value="GOC"/>
</dbReference>
<dbReference type="Proteomes" id="UP000694383">
    <property type="component" value="Unplaced"/>
</dbReference>
<dbReference type="GO" id="GO:0031623">
    <property type="term" value="P:receptor internalization"/>
    <property type="evidence" value="ECO:0007669"/>
    <property type="project" value="TreeGrafter"/>
</dbReference>
<evidence type="ECO:0000256" key="6">
    <source>
        <dbReference type="ARBA" id="ARBA00031810"/>
    </source>
</evidence>
<dbReference type="SMART" id="SM00053">
    <property type="entry name" value="DYNc"/>
    <property type="match status" value="1"/>
</dbReference>